<accession>H6SNV7</accession>
<dbReference type="eggNOG" id="COG0589">
    <property type="taxonomic scope" value="Bacteria"/>
</dbReference>
<dbReference type="Proteomes" id="UP000033220">
    <property type="component" value="Chromosome DSM 122"/>
</dbReference>
<dbReference type="Pfam" id="PF00582">
    <property type="entry name" value="Usp"/>
    <property type="match status" value="1"/>
</dbReference>
<protein>
    <submittedName>
        <fullName evidence="3">Universal stress protein UspA and related nucleotide-binding proteins</fullName>
    </submittedName>
</protein>
<dbReference type="HOGENOM" id="CLU_049301_5_2_5"/>
<dbReference type="KEGG" id="rpm:RSPPHO_00403"/>
<comment type="similarity">
    <text evidence="1">Belongs to the universal stress protein A family.</text>
</comment>
<dbReference type="RefSeq" id="WP_014413669.1">
    <property type="nucleotide sequence ID" value="NC_017059.1"/>
</dbReference>
<dbReference type="Gene3D" id="3.40.50.12370">
    <property type="match status" value="1"/>
</dbReference>
<dbReference type="PANTHER" id="PTHR46268">
    <property type="entry name" value="STRESS RESPONSE PROTEIN NHAX"/>
    <property type="match status" value="1"/>
</dbReference>
<dbReference type="CDD" id="cd00293">
    <property type="entry name" value="USP-like"/>
    <property type="match status" value="2"/>
</dbReference>
<dbReference type="InterPro" id="IPR006016">
    <property type="entry name" value="UspA"/>
</dbReference>
<reference evidence="3 4" key="1">
    <citation type="submission" date="2012-02" db="EMBL/GenBank/DDBJ databases">
        <title>Shotgun genome sequence of Phaeospirillum photometricum DSM 122.</title>
        <authorList>
            <person name="Duquesne K."/>
            <person name="Sturgis J."/>
        </authorList>
    </citation>
    <scope>NUCLEOTIDE SEQUENCE [LARGE SCALE GENOMIC DNA]</scope>
    <source>
        <strain evidence="4">DSM122</strain>
    </source>
</reference>
<dbReference type="SUPFAM" id="SSF52402">
    <property type="entry name" value="Adenine nucleotide alpha hydrolases-like"/>
    <property type="match status" value="2"/>
</dbReference>
<dbReference type="AlphaFoldDB" id="H6SNV7"/>
<gene>
    <name evidence="3" type="ORF">RSPPHO_00403</name>
</gene>
<evidence type="ECO:0000313" key="4">
    <source>
        <dbReference type="Proteomes" id="UP000033220"/>
    </source>
</evidence>
<evidence type="ECO:0000313" key="3">
    <source>
        <dbReference type="EMBL" id="CCG07029.1"/>
    </source>
</evidence>
<name>H6SNV7_PARPM</name>
<dbReference type="PRINTS" id="PR01438">
    <property type="entry name" value="UNVRSLSTRESS"/>
</dbReference>
<dbReference type="EMBL" id="HE663493">
    <property type="protein sequence ID" value="CCG07029.1"/>
    <property type="molecule type" value="Genomic_DNA"/>
</dbReference>
<dbReference type="PANTHER" id="PTHR46268:SF15">
    <property type="entry name" value="UNIVERSAL STRESS PROTEIN HP_0031"/>
    <property type="match status" value="1"/>
</dbReference>
<dbReference type="OrthoDB" id="9804721at2"/>
<proteinExistence type="inferred from homology"/>
<organism evidence="3 4">
    <name type="scientific">Pararhodospirillum photometricum DSM 122</name>
    <dbReference type="NCBI Taxonomy" id="1150469"/>
    <lineage>
        <taxon>Bacteria</taxon>
        <taxon>Pseudomonadati</taxon>
        <taxon>Pseudomonadota</taxon>
        <taxon>Alphaproteobacteria</taxon>
        <taxon>Rhodospirillales</taxon>
        <taxon>Rhodospirillaceae</taxon>
        <taxon>Pararhodospirillum</taxon>
    </lineage>
</organism>
<sequence>MSFKDILVHVDNSVPSRARLDAAVTLAGRHGAHLTGLGVRIVPQVPGFILSQLGSEVADAQRRHADHALDAARTLFETTVRQASIAAEWRDAEADATETFRLHARYADLVIVGQADPRDDAPLGLEGLTDTLLLEAGRPVLVIPYVGTLPTIGQTVMIAWNGSREATRAVHDALPFLRDAKRVEVSVVNPHLGTSDEGDLPGADLCLHLARHGIRATAHALHAEDMDVGAMILSRAAEEGADLLVMGAWGHSRLRQLILGGVTSHLLRHMTLPVLMSH</sequence>
<keyword evidence="4" id="KW-1185">Reference proteome</keyword>
<feature type="domain" description="UspA" evidence="2">
    <location>
        <begin position="155"/>
        <end position="276"/>
    </location>
</feature>
<dbReference type="STRING" id="1150469.RSPPHO_00403"/>
<evidence type="ECO:0000256" key="1">
    <source>
        <dbReference type="ARBA" id="ARBA00008791"/>
    </source>
</evidence>
<dbReference type="PATRIC" id="fig|1150469.3.peg.466"/>
<evidence type="ECO:0000259" key="2">
    <source>
        <dbReference type="Pfam" id="PF00582"/>
    </source>
</evidence>
<dbReference type="InterPro" id="IPR006015">
    <property type="entry name" value="Universal_stress_UspA"/>
</dbReference>